<keyword evidence="3" id="KW-1185">Reference proteome</keyword>
<dbReference type="RefSeq" id="WP_015045612.1">
    <property type="nucleotide sequence ID" value="NC_018868.3"/>
</dbReference>
<dbReference type="AlphaFoldDB" id="K4KEG1"/>
<name>K4KEG1_SIMAS</name>
<protein>
    <recommendedName>
        <fullName evidence="1">DUF58 domain-containing protein</fullName>
    </recommendedName>
</protein>
<evidence type="ECO:0000259" key="1">
    <source>
        <dbReference type="Pfam" id="PF01882"/>
    </source>
</evidence>
<dbReference type="EMBL" id="CP003746">
    <property type="protein sequence ID" value="AFU97439.1"/>
    <property type="molecule type" value="Genomic_DNA"/>
</dbReference>
<dbReference type="eggNOG" id="COG1721">
    <property type="taxonomic scope" value="Bacteria"/>
</dbReference>
<dbReference type="HOGENOM" id="CLU_054927_1_0_6"/>
<dbReference type="PANTHER" id="PTHR33608">
    <property type="entry name" value="BLL2464 PROTEIN"/>
    <property type="match status" value="1"/>
</dbReference>
<dbReference type="InterPro" id="IPR002881">
    <property type="entry name" value="DUF58"/>
</dbReference>
<feature type="domain" description="DUF58" evidence="1">
    <location>
        <begin position="55"/>
        <end position="247"/>
    </location>
</feature>
<dbReference type="KEGG" id="saga:M5M_01030"/>
<dbReference type="PANTHER" id="PTHR33608:SF12">
    <property type="entry name" value="DUF58 DOMAIN-CONTAINING PROTEIN"/>
    <property type="match status" value="1"/>
</dbReference>
<dbReference type="OrthoDB" id="9776116at2"/>
<dbReference type="STRING" id="1117647.M5M_01030"/>
<organism evidence="2 3">
    <name type="scientific">Simiduia agarivorans (strain DSM 21679 / JCM 13881 / BCRC 17597 / SA1)</name>
    <dbReference type="NCBI Taxonomy" id="1117647"/>
    <lineage>
        <taxon>Bacteria</taxon>
        <taxon>Pseudomonadati</taxon>
        <taxon>Pseudomonadota</taxon>
        <taxon>Gammaproteobacteria</taxon>
        <taxon>Cellvibrionales</taxon>
        <taxon>Cellvibrionaceae</taxon>
        <taxon>Simiduia</taxon>
    </lineage>
</organism>
<accession>K4KEG1</accession>
<dbReference type="Proteomes" id="UP000000466">
    <property type="component" value="Chromosome"/>
</dbReference>
<reference evidence="2 3" key="1">
    <citation type="journal article" date="2013" name="Genome Announc.">
        <title>Complete genome sequence of Simiduia agarivorans SA1(T), a marine bacterium able to degrade a variety of polysaccharides.</title>
        <authorList>
            <person name="Lin S.Y."/>
            <person name="Shieh W.Y."/>
            <person name="Chen J.S."/>
            <person name="Tang S.L."/>
        </authorList>
    </citation>
    <scope>NUCLEOTIDE SEQUENCE [LARGE SCALE GENOMIC DNA]</scope>
    <source>
        <strain evidence="3">DSM 21679 / JCM 13881 / BCRC 17597 / SA1</strain>
    </source>
</reference>
<gene>
    <name evidence="2" type="ordered locus">M5M_01030</name>
</gene>
<dbReference type="Pfam" id="PF01882">
    <property type="entry name" value="DUF58"/>
    <property type="match status" value="1"/>
</dbReference>
<proteinExistence type="predicted"/>
<evidence type="ECO:0000313" key="2">
    <source>
        <dbReference type="EMBL" id="AFU97439.1"/>
    </source>
</evidence>
<sequence>MDTLEPKGAYTELPLLLATRQAAKGLSLFHRRQPRSALAGGHASRLRGRGMEFAEVRPYQPGDDVRSIDWRVTARTQKPHTKLFVEERQRPVFFMIDQRAAMFFGSRRCFKSVYAAQLGALLSWSVSASGDKVGGLIAHASGVQDDRAQGSQHAALALIHRLHQCNHQLHSPTASDQESSLASWLSDARRAAKPGATLVLISDFHDWDADCEKSLALIQRHNDTLVFQIHDPLERHWPGDGELSVSAGGEAIALNPALAKTFNRHWLARQQAVEACCARLGIRYYLLDTATPLAPFVQQHFGSRTHR</sequence>
<evidence type="ECO:0000313" key="3">
    <source>
        <dbReference type="Proteomes" id="UP000000466"/>
    </source>
</evidence>